<name>A0ABY4WH39_9BACL</name>
<evidence type="ECO:0000313" key="3">
    <source>
        <dbReference type="Proteomes" id="UP001056500"/>
    </source>
</evidence>
<accession>A0ABY4WH39</accession>
<organism evidence="2 3">
    <name type="scientific">Brevibacillus ruminantium</name>
    <dbReference type="NCBI Taxonomy" id="2950604"/>
    <lineage>
        <taxon>Bacteria</taxon>
        <taxon>Bacillati</taxon>
        <taxon>Bacillota</taxon>
        <taxon>Bacilli</taxon>
        <taxon>Bacillales</taxon>
        <taxon>Paenibacillaceae</taxon>
        <taxon>Brevibacillus</taxon>
    </lineage>
</organism>
<evidence type="ECO:0000259" key="1">
    <source>
        <dbReference type="Pfam" id="PF18352"/>
    </source>
</evidence>
<gene>
    <name evidence="2" type="ORF">NDK47_24030</name>
</gene>
<keyword evidence="3" id="KW-1185">Reference proteome</keyword>
<feature type="domain" description="Phage protein Gp138 N-terminal" evidence="1">
    <location>
        <begin position="32"/>
        <end position="133"/>
    </location>
</feature>
<dbReference type="EMBL" id="CP098755">
    <property type="protein sequence ID" value="USG65155.1"/>
    <property type="molecule type" value="Genomic_DNA"/>
</dbReference>
<dbReference type="Gene3D" id="2.40.50.230">
    <property type="entry name" value="Gp5 N-terminal domain"/>
    <property type="match status" value="1"/>
</dbReference>
<dbReference type="RefSeq" id="WP_251872259.1">
    <property type="nucleotide sequence ID" value="NZ_CP098755.1"/>
</dbReference>
<dbReference type="InterPro" id="IPR041599">
    <property type="entry name" value="Gp138_N"/>
</dbReference>
<evidence type="ECO:0000313" key="2">
    <source>
        <dbReference type="EMBL" id="USG65155.1"/>
    </source>
</evidence>
<dbReference type="Pfam" id="PF18352">
    <property type="entry name" value="Gp138_N"/>
    <property type="match status" value="1"/>
</dbReference>
<dbReference type="InterPro" id="IPR037026">
    <property type="entry name" value="Vgr_OB-fold_dom_sf"/>
</dbReference>
<reference evidence="2" key="1">
    <citation type="submission" date="2022-06" db="EMBL/GenBank/DDBJ databases">
        <title>Genome sequencing of Brevibacillus sp. BB3-R1.</title>
        <authorList>
            <person name="Heo J."/>
            <person name="Lee D."/>
            <person name="Won M."/>
            <person name="Han B.-H."/>
            <person name="Hong S.-B."/>
            <person name="Kwon S.-W."/>
        </authorList>
    </citation>
    <scope>NUCLEOTIDE SEQUENCE</scope>
    <source>
        <strain evidence="2">BB3-R1</strain>
    </source>
</reference>
<proteinExistence type="predicted"/>
<protein>
    <recommendedName>
        <fullName evidence="1">Phage protein Gp138 N-terminal domain-containing protein</fullName>
    </recommendedName>
</protein>
<dbReference type="Proteomes" id="UP001056500">
    <property type="component" value="Chromosome"/>
</dbReference>
<sequence length="199" mass="22804">MGVSIYERINNNDTELFNIVADKIFNTLRVSVPGIIKKFDPETQTAEVQIALREHVRQENMDYKWMEIDPLLDVPVVFPRGGGYVLTFPIKEGDECLIVFSDMCIDAWFSLGDIQNQIEKRRHDLSDAIAIPGLWSQPKKLKDYSTKHVELRSEDRNEFIRIKPGAIDLVAPAVRVNGVNMTTRERYDEWIHGGGKVDT</sequence>